<dbReference type="Pfam" id="PF05768">
    <property type="entry name" value="Glrx-like"/>
    <property type="match status" value="1"/>
</dbReference>
<dbReference type="SUPFAM" id="SSF52833">
    <property type="entry name" value="Thioredoxin-like"/>
    <property type="match status" value="1"/>
</dbReference>
<dbReference type="InterPro" id="IPR052565">
    <property type="entry name" value="Glutaredoxin-like_YDR286C"/>
</dbReference>
<dbReference type="InterPro" id="IPR036249">
    <property type="entry name" value="Thioredoxin-like_sf"/>
</dbReference>
<dbReference type="PANTHER" id="PTHR33558:SF1">
    <property type="entry name" value="GLUTAREDOXIN-LIKE PROTEIN C5ORF63 HOMOLOG"/>
    <property type="match status" value="1"/>
</dbReference>
<evidence type="ECO:0000313" key="1">
    <source>
        <dbReference type="EMBL" id="MEN2768500.1"/>
    </source>
</evidence>
<dbReference type="Proteomes" id="UP001444625">
    <property type="component" value="Unassembled WGS sequence"/>
</dbReference>
<keyword evidence="2" id="KW-1185">Reference proteome</keyword>
<dbReference type="EMBL" id="JBDIML010000005">
    <property type="protein sequence ID" value="MEN2768500.1"/>
    <property type="molecule type" value="Genomic_DNA"/>
</dbReference>
<name>A0ABU9XJM7_9BACI</name>
<accession>A0ABU9XJM7</accession>
<dbReference type="PANTHER" id="PTHR33558">
    <property type="entry name" value="GLUTAREDOXIN-LIKE PROTEIN C5ORF63 HOMOLOG"/>
    <property type="match status" value="1"/>
</dbReference>
<dbReference type="RefSeq" id="WP_345825981.1">
    <property type="nucleotide sequence ID" value="NZ_JBDIML010000005.1"/>
</dbReference>
<dbReference type="InterPro" id="IPR008554">
    <property type="entry name" value="Glutaredoxin-like"/>
</dbReference>
<organism evidence="1 2">
    <name type="scientific">Ornithinibacillus xuwenensis</name>
    <dbReference type="NCBI Taxonomy" id="3144668"/>
    <lineage>
        <taxon>Bacteria</taxon>
        <taxon>Bacillati</taxon>
        <taxon>Bacillota</taxon>
        <taxon>Bacilli</taxon>
        <taxon>Bacillales</taxon>
        <taxon>Bacillaceae</taxon>
        <taxon>Ornithinibacillus</taxon>
    </lineage>
</organism>
<reference evidence="1 2" key="1">
    <citation type="submission" date="2024-05" db="EMBL/GenBank/DDBJ databases">
        <authorList>
            <person name="Haq I."/>
            <person name="Ullah Z."/>
            <person name="Ahmad R."/>
            <person name="Li M."/>
            <person name="Tong Y."/>
        </authorList>
    </citation>
    <scope>NUCLEOTIDE SEQUENCE [LARGE SCALE GENOMIC DNA]</scope>
    <source>
        <strain evidence="1 2">16A2E</strain>
    </source>
</reference>
<evidence type="ECO:0000313" key="2">
    <source>
        <dbReference type="Proteomes" id="UP001444625"/>
    </source>
</evidence>
<comment type="caution">
    <text evidence="1">The sequence shown here is derived from an EMBL/GenBank/DDBJ whole genome shotgun (WGS) entry which is preliminary data.</text>
</comment>
<dbReference type="Gene3D" id="3.40.30.10">
    <property type="entry name" value="Glutaredoxin"/>
    <property type="match status" value="1"/>
</dbReference>
<proteinExistence type="predicted"/>
<sequence length="86" mass="10144">MEKVIFYTKENCSLCDDAESLLELFQQDYAFEIDKRDIYTNDAWLEAYHLLIPVVDIKGIQLNCEQMDFGTVEETLKTYLPREAQK</sequence>
<gene>
    <name evidence="1" type="ORF">ABC228_15060</name>
</gene>
<protein>
    <submittedName>
        <fullName evidence="1">Glutaredoxin family protein</fullName>
    </submittedName>
</protein>